<evidence type="ECO:0000313" key="4">
    <source>
        <dbReference type="EMBL" id="MBR0574764.1"/>
    </source>
</evidence>
<sequence length="139" mass="15976">MNIAFFLTPKSELIYEMADSTMRQVLERMEHHGYSAIPIIDNYGKYIGTLTEGDLLWKIKNTPGLSFRNTSKVLVRDIERRKKHEVVTINADINNIIILAQSQNFVPVVDDEGIFIGIIKRGDIIDYCYNLIADKKMII</sequence>
<organism evidence="4 5">
    <name type="scientific">Proteiniclasticum sediminis</name>
    <dbReference type="NCBI Taxonomy" id="2804028"/>
    <lineage>
        <taxon>Bacteria</taxon>
        <taxon>Bacillati</taxon>
        <taxon>Bacillota</taxon>
        <taxon>Clostridia</taxon>
        <taxon>Eubacteriales</taxon>
        <taxon>Clostridiaceae</taxon>
        <taxon>Proteiniclasticum</taxon>
    </lineage>
</organism>
<dbReference type="InterPro" id="IPR000644">
    <property type="entry name" value="CBS_dom"/>
</dbReference>
<protein>
    <submittedName>
        <fullName evidence="4">CBS domain-containing protein</fullName>
    </submittedName>
</protein>
<feature type="domain" description="CBS" evidence="3">
    <location>
        <begin position="7"/>
        <end position="67"/>
    </location>
</feature>
<dbReference type="CDD" id="cd09834">
    <property type="entry name" value="CBS_pair_bac"/>
    <property type="match status" value="1"/>
</dbReference>
<dbReference type="PANTHER" id="PTHR43080">
    <property type="entry name" value="CBS DOMAIN-CONTAINING PROTEIN CBSX3, MITOCHONDRIAL"/>
    <property type="match status" value="1"/>
</dbReference>
<gene>
    <name evidence="4" type="ORF">KCG48_00275</name>
</gene>
<keyword evidence="5" id="KW-1185">Reference proteome</keyword>
<name>A0A941CMR3_9CLOT</name>
<dbReference type="RefSeq" id="WP_211799287.1">
    <property type="nucleotide sequence ID" value="NZ_JAGSCS010000001.1"/>
</dbReference>
<dbReference type="SUPFAM" id="SSF54631">
    <property type="entry name" value="CBS-domain pair"/>
    <property type="match status" value="1"/>
</dbReference>
<dbReference type="InterPro" id="IPR046342">
    <property type="entry name" value="CBS_dom_sf"/>
</dbReference>
<dbReference type="Gene3D" id="3.10.580.10">
    <property type="entry name" value="CBS-domain"/>
    <property type="match status" value="1"/>
</dbReference>
<evidence type="ECO:0000313" key="5">
    <source>
        <dbReference type="Proteomes" id="UP000675379"/>
    </source>
</evidence>
<evidence type="ECO:0000259" key="3">
    <source>
        <dbReference type="PROSITE" id="PS51371"/>
    </source>
</evidence>
<dbReference type="AlphaFoldDB" id="A0A941CMR3"/>
<accession>A0A941CMR3</accession>
<dbReference type="SMART" id="SM00116">
    <property type="entry name" value="CBS"/>
    <property type="match status" value="2"/>
</dbReference>
<dbReference type="PANTHER" id="PTHR43080:SF26">
    <property type="entry name" value="REGULATORY PROTEIN"/>
    <property type="match status" value="1"/>
</dbReference>
<keyword evidence="1 2" id="KW-0129">CBS domain</keyword>
<evidence type="ECO:0000256" key="1">
    <source>
        <dbReference type="ARBA" id="ARBA00023122"/>
    </source>
</evidence>
<dbReference type="Proteomes" id="UP000675379">
    <property type="component" value="Unassembled WGS sequence"/>
</dbReference>
<dbReference type="Pfam" id="PF00571">
    <property type="entry name" value="CBS"/>
    <property type="match status" value="2"/>
</dbReference>
<proteinExistence type="predicted"/>
<dbReference type="EMBL" id="JAGSCS010000001">
    <property type="protein sequence ID" value="MBR0574764.1"/>
    <property type="molecule type" value="Genomic_DNA"/>
</dbReference>
<comment type="caution">
    <text evidence="4">The sequence shown here is derived from an EMBL/GenBank/DDBJ whole genome shotgun (WGS) entry which is preliminary data.</text>
</comment>
<evidence type="ECO:0000256" key="2">
    <source>
        <dbReference type="PROSITE-ProRule" id="PRU00703"/>
    </source>
</evidence>
<dbReference type="PROSITE" id="PS51371">
    <property type="entry name" value="CBS"/>
    <property type="match status" value="1"/>
</dbReference>
<reference evidence="4" key="1">
    <citation type="submission" date="2021-04" db="EMBL/GenBank/DDBJ databases">
        <title>Proteiniclasticum sedimins sp. nov., an obligate anaerobic bacterium isolated from anaerobic sludge.</title>
        <authorList>
            <person name="Liu J."/>
        </authorList>
    </citation>
    <scope>NUCLEOTIDE SEQUENCE</scope>
    <source>
        <strain evidence="4">BAD-10</strain>
    </source>
</reference>
<dbReference type="InterPro" id="IPR051257">
    <property type="entry name" value="Diverse_CBS-Domain"/>
</dbReference>